<evidence type="ECO:0000256" key="5">
    <source>
        <dbReference type="ARBA" id="ARBA00023004"/>
    </source>
</evidence>
<evidence type="ECO:0000256" key="2">
    <source>
        <dbReference type="ARBA" id="ARBA00022485"/>
    </source>
</evidence>
<organism evidence="8 9">
    <name type="scientific">Archaeoglobus profundus (strain DSM 5631 / JCM 9629 / NBRC 100127 / Av18)</name>
    <dbReference type="NCBI Taxonomy" id="572546"/>
    <lineage>
        <taxon>Archaea</taxon>
        <taxon>Methanobacteriati</taxon>
        <taxon>Methanobacteriota</taxon>
        <taxon>Archaeoglobi</taxon>
        <taxon>Archaeoglobales</taxon>
        <taxon>Archaeoglobaceae</taxon>
        <taxon>Archaeoglobus</taxon>
    </lineage>
</organism>
<proteinExistence type="predicted"/>
<dbReference type="GO" id="GO:0046872">
    <property type="term" value="F:metal ion binding"/>
    <property type="evidence" value="ECO:0007669"/>
    <property type="project" value="UniProtKB-KW"/>
</dbReference>
<dbReference type="SFLD" id="SFLDG01067">
    <property type="entry name" value="SPASM/twitch_domain_containing"/>
    <property type="match status" value="1"/>
</dbReference>
<dbReference type="InterPro" id="IPR058240">
    <property type="entry name" value="rSAM_sf"/>
</dbReference>
<evidence type="ECO:0000256" key="3">
    <source>
        <dbReference type="ARBA" id="ARBA00022691"/>
    </source>
</evidence>
<dbReference type="CDD" id="cd01335">
    <property type="entry name" value="Radical_SAM"/>
    <property type="match status" value="1"/>
</dbReference>
<keyword evidence="9" id="KW-1185">Reference proteome</keyword>
<accession>D2RHT6</accession>
<evidence type="ECO:0000313" key="9">
    <source>
        <dbReference type="Proteomes" id="UP000001901"/>
    </source>
</evidence>
<evidence type="ECO:0000256" key="1">
    <source>
        <dbReference type="ARBA" id="ARBA00001966"/>
    </source>
</evidence>
<dbReference type="PROSITE" id="PS01305">
    <property type="entry name" value="MOAA_NIFB_PQQE"/>
    <property type="match status" value="1"/>
</dbReference>
<dbReference type="SFLD" id="SFLDS00029">
    <property type="entry name" value="Radical_SAM"/>
    <property type="match status" value="1"/>
</dbReference>
<dbReference type="GO" id="GO:0003824">
    <property type="term" value="F:catalytic activity"/>
    <property type="evidence" value="ECO:0007669"/>
    <property type="project" value="InterPro"/>
</dbReference>
<dbReference type="eggNOG" id="arCOG00955">
    <property type="taxonomic scope" value="Archaea"/>
</dbReference>
<dbReference type="GeneID" id="8739459"/>
<dbReference type="SUPFAM" id="SSF102114">
    <property type="entry name" value="Radical SAM enzymes"/>
    <property type="match status" value="1"/>
</dbReference>
<gene>
    <name evidence="8" type="ordered locus">Arcpr_0798</name>
</gene>
<keyword evidence="3" id="KW-0949">S-adenosyl-L-methionine</keyword>
<dbReference type="PaxDb" id="572546-Arcpr_0798"/>
<keyword evidence="2" id="KW-0004">4Fe-4S</keyword>
<evidence type="ECO:0000256" key="6">
    <source>
        <dbReference type="ARBA" id="ARBA00023014"/>
    </source>
</evidence>
<comment type="cofactor">
    <cofactor evidence="1">
        <name>[4Fe-4S] cluster</name>
        <dbReference type="ChEBI" id="CHEBI:49883"/>
    </cofactor>
</comment>
<keyword evidence="6" id="KW-0411">Iron-sulfur</keyword>
<dbReference type="Proteomes" id="UP000001901">
    <property type="component" value="Chromosome"/>
</dbReference>
<dbReference type="Pfam" id="PF04055">
    <property type="entry name" value="Radical_SAM"/>
    <property type="match status" value="1"/>
</dbReference>
<evidence type="ECO:0000259" key="7">
    <source>
        <dbReference type="PROSITE" id="PS51918"/>
    </source>
</evidence>
<dbReference type="PANTHER" id="PTHR43787:SF3">
    <property type="entry name" value="ARYLSULFATASE REGULATORY PROTEIN"/>
    <property type="match status" value="1"/>
</dbReference>
<dbReference type="PROSITE" id="PS51918">
    <property type="entry name" value="RADICAL_SAM"/>
    <property type="match status" value="1"/>
</dbReference>
<dbReference type="OrthoDB" id="53113at2157"/>
<dbReference type="EMBL" id="CP001857">
    <property type="protein sequence ID" value="ADB57861.1"/>
    <property type="molecule type" value="Genomic_DNA"/>
</dbReference>
<keyword evidence="4" id="KW-0479">Metal-binding</keyword>
<dbReference type="InterPro" id="IPR007197">
    <property type="entry name" value="rSAM"/>
</dbReference>
<dbReference type="PANTHER" id="PTHR43787">
    <property type="entry name" value="FEMO COFACTOR BIOSYNTHESIS PROTEIN NIFB-RELATED"/>
    <property type="match status" value="1"/>
</dbReference>
<dbReference type="GO" id="GO:0051539">
    <property type="term" value="F:4 iron, 4 sulfur cluster binding"/>
    <property type="evidence" value="ECO:0007669"/>
    <property type="project" value="UniProtKB-KW"/>
</dbReference>
<dbReference type="RefSeq" id="WP_012940197.1">
    <property type="nucleotide sequence ID" value="NC_013741.1"/>
</dbReference>
<dbReference type="HOGENOM" id="CLU_061501_0_0_2"/>
<dbReference type="AlphaFoldDB" id="D2RHT6"/>
<keyword evidence="5" id="KW-0408">Iron</keyword>
<dbReference type="KEGG" id="apo:Arcpr_0798"/>
<reference evidence="8 9" key="1">
    <citation type="journal article" date="2010" name="Stand. Genomic Sci.">
        <title>Complete genome sequence of Archaeoglobus profundus type strain (AV18).</title>
        <authorList>
            <person name="von Jan M."/>
            <person name="Lapidus A."/>
            <person name="Del Rio T.G."/>
            <person name="Copeland A."/>
            <person name="Tice H."/>
            <person name="Cheng J.F."/>
            <person name="Lucas S."/>
            <person name="Chen F."/>
            <person name="Nolan M."/>
            <person name="Goodwin L."/>
            <person name="Han C."/>
            <person name="Pitluck S."/>
            <person name="Liolios K."/>
            <person name="Ivanova N."/>
            <person name="Mavromatis K."/>
            <person name="Ovchinnikova G."/>
            <person name="Chertkov O."/>
            <person name="Pati A."/>
            <person name="Chen A."/>
            <person name="Palaniappan K."/>
            <person name="Land M."/>
            <person name="Hauser L."/>
            <person name="Chang Y.J."/>
            <person name="Jeffries C.D."/>
            <person name="Saunders E."/>
            <person name="Brettin T."/>
            <person name="Detter J.C."/>
            <person name="Chain P."/>
            <person name="Eichinger K."/>
            <person name="Huber H."/>
            <person name="Spring S."/>
            <person name="Rohde M."/>
            <person name="Goker M."/>
            <person name="Wirth R."/>
            <person name="Woyke T."/>
            <person name="Bristow J."/>
            <person name="Eisen J.A."/>
            <person name="Markowitz V."/>
            <person name="Hugenholtz P."/>
            <person name="Kyrpides N.C."/>
            <person name="Klenk H.P."/>
        </authorList>
    </citation>
    <scope>NUCLEOTIDE SEQUENCE [LARGE SCALE GENOMIC DNA]</scope>
    <source>
        <strain evidence="9">DSM 5631 / JCM 9629 / NBRC 100127 / Av18</strain>
    </source>
</reference>
<dbReference type="InterPro" id="IPR000385">
    <property type="entry name" value="MoaA_NifB_PqqE_Fe-S-bd_CS"/>
</dbReference>
<evidence type="ECO:0000256" key="4">
    <source>
        <dbReference type="ARBA" id="ARBA00022723"/>
    </source>
</evidence>
<sequence length="288" mass="32624">MFSEGFEKFVLKLNYPKHCIFCEGLDLSIKEPKHHPSYEITTACNLNCIYCYSKVAVNRGTAPKEGYYGDLNPKVVTISQYGEPLLAGVDKVAKIIEKLREIFGDVRIDLQTNGTIDFTDLDGLIDIAMVSLDVANSESYKIVTGKDKFHDVLENIENAVNMDCILTVRSVFLPNFNDSELVKLAKILGDIGVDEHFIQPCSVYNDCLNDLLSVGFDVERSNSLYDYLKVVYDCSEFVNVVIPGCIKAVLDEILKQLEDLSDLKFVRRNSIAREPPKIRREWRFVIDV</sequence>
<dbReference type="Gene3D" id="3.20.20.70">
    <property type="entry name" value="Aldolase class I"/>
    <property type="match status" value="1"/>
</dbReference>
<dbReference type="InterPro" id="IPR013785">
    <property type="entry name" value="Aldolase_TIM"/>
</dbReference>
<feature type="domain" description="Radical SAM core" evidence="7">
    <location>
        <begin position="30"/>
        <end position="233"/>
    </location>
</feature>
<name>D2RHT6_ARCPA</name>
<evidence type="ECO:0000313" key="8">
    <source>
        <dbReference type="EMBL" id="ADB57861.1"/>
    </source>
</evidence>
<protein>
    <submittedName>
        <fullName evidence="8">Radical SAM domain protein</fullName>
    </submittedName>
</protein>
<dbReference type="STRING" id="572546.Arcpr_0798"/>